<protein>
    <recommendedName>
        <fullName evidence="3">SH3 domain-containing protein</fullName>
    </recommendedName>
</protein>
<dbReference type="EMBL" id="JBHUPC010000012">
    <property type="protein sequence ID" value="MFD2891201.1"/>
    <property type="molecule type" value="Genomic_DNA"/>
</dbReference>
<evidence type="ECO:0000313" key="1">
    <source>
        <dbReference type="EMBL" id="MFD2891201.1"/>
    </source>
</evidence>
<evidence type="ECO:0000313" key="2">
    <source>
        <dbReference type="Proteomes" id="UP001597534"/>
    </source>
</evidence>
<comment type="caution">
    <text evidence="1">The sequence shown here is derived from an EMBL/GenBank/DDBJ whole genome shotgun (WGS) entry which is preliminary data.</text>
</comment>
<gene>
    <name evidence="1" type="ORF">ACFS5J_04145</name>
</gene>
<evidence type="ECO:0008006" key="3">
    <source>
        <dbReference type="Google" id="ProtNLM"/>
    </source>
</evidence>
<name>A0ABW5YJF7_9FLAO</name>
<reference evidence="2" key="1">
    <citation type="journal article" date="2019" name="Int. J. Syst. Evol. Microbiol.">
        <title>The Global Catalogue of Microorganisms (GCM) 10K type strain sequencing project: providing services to taxonomists for standard genome sequencing and annotation.</title>
        <authorList>
            <consortium name="The Broad Institute Genomics Platform"/>
            <consortium name="The Broad Institute Genome Sequencing Center for Infectious Disease"/>
            <person name="Wu L."/>
            <person name="Ma J."/>
        </authorList>
    </citation>
    <scope>NUCLEOTIDE SEQUENCE [LARGE SCALE GENOMIC DNA]</scope>
    <source>
        <strain evidence="2">KCTC 22671</strain>
    </source>
</reference>
<organism evidence="1 2">
    <name type="scientific">Flavobacterium chuncheonense</name>
    <dbReference type="NCBI Taxonomy" id="2026653"/>
    <lineage>
        <taxon>Bacteria</taxon>
        <taxon>Pseudomonadati</taxon>
        <taxon>Bacteroidota</taxon>
        <taxon>Flavobacteriia</taxon>
        <taxon>Flavobacteriales</taxon>
        <taxon>Flavobacteriaceae</taxon>
        <taxon>Flavobacterium</taxon>
    </lineage>
</organism>
<accession>A0ABW5YJF7</accession>
<keyword evidence="2" id="KW-1185">Reference proteome</keyword>
<dbReference type="Proteomes" id="UP001597534">
    <property type="component" value="Unassembled WGS sequence"/>
</dbReference>
<dbReference type="RefSeq" id="WP_379810755.1">
    <property type="nucleotide sequence ID" value="NZ_JBHUPC010000012.1"/>
</dbReference>
<sequence length="195" mass="22803">MKNLTILMVILFTSISFCQKTILSGEYDFELKLAFNSSTKKVTGYYENSTGEDNKFSCIFYIEGIVSGNQFKIQTYFPNDKSEDLIEGTMEIVNSKSIKIKLPEEHGGCWNVEHFADKPVDFELKKEANWIQISYIIKEKSYFFKEKNEGKKMKSYLVKNDFVCVEKIENEWAYCSYFGQRITKGWIKVKDLNQL</sequence>
<proteinExistence type="predicted"/>